<organism evidence="1 2">
    <name type="scientific">Candidatus Kuenenbacteria bacterium CG2_30_39_24</name>
    <dbReference type="NCBI Taxonomy" id="1805236"/>
    <lineage>
        <taxon>Bacteria</taxon>
        <taxon>Candidatus Kueneniibacteriota</taxon>
    </lineage>
</organism>
<protein>
    <recommendedName>
        <fullName evidence="3">Cytotoxic translational repressor of toxin-antitoxin stability system</fullName>
    </recommendedName>
</protein>
<dbReference type="AlphaFoldDB" id="A0A1J5F6Z9"/>
<dbReference type="InterPro" id="IPR035093">
    <property type="entry name" value="RelE/ParE_toxin_dom_sf"/>
</dbReference>
<comment type="caution">
    <text evidence="1">The sequence shown here is derived from an EMBL/GenBank/DDBJ whole genome shotgun (WGS) entry which is preliminary data.</text>
</comment>
<dbReference type="Proteomes" id="UP000183922">
    <property type="component" value="Unassembled WGS sequence"/>
</dbReference>
<name>A0A1J5F6Z9_9BACT</name>
<evidence type="ECO:0008006" key="3">
    <source>
        <dbReference type="Google" id="ProtNLM"/>
    </source>
</evidence>
<dbReference type="Gene3D" id="3.30.2310.20">
    <property type="entry name" value="RelE-like"/>
    <property type="match status" value="1"/>
</dbReference>
<gene>
    <name evidence="1" type="ORF">AUK13_01770</name>
</gene>
<evidence type="ECO:0000313" key="2">
    <source>
        <dbReference type="Proteomes" id="UP000183922"/>
    </source>
</evidence>
<reference evidence="1 2" key="1">
    <citation type="journal article" date="2016" name="Environ. Microbiol.">
        <title>Genomic resolution of a cold subsurface aquifer community provides metabolic insights for novel microbes adapted to high CO concentrations.</title>
        <authorList>
            <person name="Probst A.J."/>
            <person name="Castelle C.J."/>
            <person name="Singh A."/>
            <person name="Brown C.T."/>
            <person name="Anantharaman K."/>
            <person name="Sharon I."/>
            <person name="Hug L.A."/>
            <person name="Burstein D."/>
            <person name="Emerson J.B."/>
            <person name="Thomas B.C."/>
            <person name="Banfield J.F."/>
        </authorList>
    </citation>
    <scope>NUCLEOTIDE SEQUENCE [LARGE SCALE GENOMIC DNA]</scope>
    <source>
        <strain evidence="1">CG2_30_39_24</strain>
    </source>
</reference>
<evidence type="ECO:0000313" key="1">
    <source>
        <dbReference type="EMBL" id="OIP56025.1"/>
    </source>
</evidence>
<dbReference type="EMBL" id="MNYR01000027">
    <property type="protein sequence ID" value="OIP56025.1"/>
    <property type="molecule type" value="Genomic_DNA"/>
</dbReference>
<accession>A0A1J5F6Z9</accession>
<dbReference type="SUPFAM" id="SSF143011">
    <property type="entry name" value="RelE-like"/>
    <property type="match status" value="1"/>
</dbReference>
<sequence length="79" mass="9516">MDKIEKLFRKISLEDRKRLETIMELLVNKQFAFLNITKIKGTKLCRARKGRYRLIFGFDESSEVEIYAVKIRNEKTYKL</sequence>
<proteinExistence type="predicted"/>
<dbReference type="STRING" id="1805236.AUK13_01770"/>